<accession>A0A0P1AZ36</accession>
<evidence type="ECO:0000313" key="2">
    <source>
        <dbReference type="Proteomes" id="UP000054928"/>
    </source>
</evidence>
<proteinExistence type="predicted"/>
<evidence type="ECO:0000313" key="1">
    <source>
        <dbReference type="EMBL" id="CEG47610.1"/>
    </source>
</evidence>
<organism evidence="1 2">
    <name type="scientific">Plasmopara halstedii</name>
    <name type="common">Downy mildew of sunflower</name>
    <dbReference type="NCBI Taxonomy" id="4781"/>
    <lineage>
        <taxon>Eukaryota</taxon>
        <taxon>Sar</taxon>
        <taxon>Stramenopiles</taxon>
        <taxon>Oomycota</taxon>
        <taxon>Peronosporomycetes</taxon>
        <taxon>Peronosporales</taxon>
        <taxon>Peronosporaceae</taxon>
        <taxon>Plasmopara</taxon>
    </lineage>
</organism>
<dbReference type="EMBL" id="CCYD01002664">
    <property type="protein sequence ID" value="CEG47610.1"/>
    <property type="molecule type" value="Genomic_DNA"/>
</dbReference>
<name>A0A0P1AZ36_PLAHL</name>
<protein>
    <submittedName>
        <fullName evidence="1">Uncharacterized protein</fullName>
    </submittedName>
</protein>
<dbReference type="Proteomes" id="UP000054928">
    <property type="component" value="Unassembled WGS sequence"/>
</dbReference>
<reference evidence="2" key="1">
    <citation type="submission" date="2014-09" db="EMBL/GenBank/DDBJ databases">
        <authorList>
            <person name="Sharma Rahul"/>
            <person name="Thines Marco"/>
        </authorList>
    </citation>
    <scope>NUCLEOTIDE SEQUENCE [LARGE SCALE GENOMIC DNA]</scope>
</reference>
<dbReference type="AlphaFoldDB" id="A0A0P1AZ36"/>
<dbReference type="GeneID" id="36399815"/>
<dbReference type="RefSeq" id="XP_024583979.1">
    <property type="nucleotide sequence ID" value="XM_024718596.1"/>
</dbReference>
<keyword evidence="2" id="KW-1185">Reference proteome</keyword>
<sequence length="112" mass="12573">MIASIGVLQSSICERSEERYRFRDEIQLRSSHQKLPLIYALFPSHTPEQNFVGNDSPKAYLALTCNTNRTSGHFHCFLALPLLEDAEHSFWSPILAANPGNHGTFEATQNIG</sequence>